<feature type="compositionally biased region" description="Acidic residues" evidence="1">
    <location>
        <begin position="110"/>
        <end position="120"/>
    </location>
</feature>
<dbReference type="Proteomes" id="UP000265618">
    <property type="component" value="Unassembled WGS sequence"/>
</dbReference>
<feature type="region of interest" description="Disordered" evidence="1">
    <location>
        <begin position="1"/>
        <end position="125"/>
    </location>
</feature>
<feature type="compositionally biased region" description="Basic and acidic residues" evidence="1">
    <location>
        <begin position="42"/>
        <end position="51"/>
    </location>
</feature>
<name>A0A391NKZ5_9EUKA</name>
<feature type="compositionally biased region" description="Low complexity" evidence="1">
    <location>
        <begin position="77"/>
        <end position="96"/>
    </location>
</feature>
<organism evidence="2 3">
    <name type="scientific">Kipferlia bialata</name>
    <dbReference type="NCBI Taxonomy" id="797122"/>
    <lineage>
        <taxon>Eukaryota</taxon>
        <taxon>Metamonada</taxon>
        <taxon>Carpediemonas-like organisms</taxon>
        <taxon>Kipferlia</taxon>
    </lineage>
</organism>
<keyword evidence="3" id="KW-1185">Reference proteome</keyword>
<accession>A0A391NKZ5</accession>
<reference evidence="2 3" key="1">
    <citation type="journal article" date="2018" name="PLoS ONE">
        <title>The draft genome of Kipferlia bialata reveals reductive genome evolution in fornicate parasites.</title>
        <authorList>
            <person name="Tanifuji G."/>
            <person name="Takabayashi S."/>
            <person name="Kume K."/>
            <person name="Takagi M."/>
            <person name="Nakayama T."/>
            <person name="Kamikawa R."/>
            <person name="Inagaki Y."/>
            <person name="Hashimoto T."/>
        </authorList>
    </citation>
    <scope>NUCLEOTIDE SEQUENCE [LARGE SCALE GENOMIC DNA]</scope>
    <source>
        <strain evidence="2">NY0173</strain>
    </source>
</reference>
<proteinExistence type="predicted"/>
<protein>
    <submittedName>
        <fullName evidence="2">Uncharacterized protein</fullName>
    </submittedName>
</protein>
<gene>
    <name evidence="2" type="ORF">KIPB_004029</name>
</gene>
<dbReference type="EMBL" id="BDIP01000825">
    <property type="protein sequence ID" value="GCA62515.1"/>
    <property type="molecule type" value="Genomic_DNA"/>
</dbReference>
<comment type="caution">
    <text evidence="2">The sequence shown here is derived from an EMBL/GenBank/DDBJ whole genome shotgun (WGS) entry which is preliminary data.</text>
</comment>
<evidence type="ECO:0000313" key="2">
    <source>
        <dbReference type="EMBL" id="GCA62515.1"/>
    </source>
</evidence>
<sequence length="171" mass="18021">MGDAVSNEAGVGMHPHGDMGTHVPQELSGLDVTPVTASLASSERERERESYLGDMGEEGVCGVDGLDALEGLGGLEGDSLALSPSQSPTPLSPSSLAYEEEGYLERPAEADAEYPDEDERDRERDAVDDAYAGAQAVAGFFGEPSDRADAEVLRSLATVYEDLSLYLSPPL</sequence>
<evidence type="ECO:0000256" key="1">
    <source>
        <dbReference type="SAM" id="MobiDB-lite"/>
    </source>
</evidence>
<evidence type="ECO:0000313" key="3">
    <source>
        <dbReference type="Proteomes" id="UP000265618"/>
    </source>
</evidence>
<dbReference type="AlphaFoldDB" id="A0A391NKZ5"/>